<gene>
    <name evidence="1" type="ORF">RG47T_5136</name>
</gene>
<evidence type="ECO:0000313" key="1">
    <source>
        <dbReference type="EMBL" id="OKS89651.1"/>
    </source>
</evidence>
<keyword evidence="2" id="KW-1185">Reference proteome</keyword>
<accession>A0A1Q6A6L1</accession>
<sequence length="68" mass="7907">MKRFNEVPYSQFQEELNDFFDRNFTSAAEKLDPEQQAAALKFKNSIMQLTNDLFGQADAVEQCKDLLK</sequence>
<protein>
    <submittedName>
        <fullName evidence="1">Uncharacterized protein</fullName>
    </submittedName>
</protein>
<dbReference type="STRING" id="1302689.RG47T_5136"/>
<comment type="caution">
    <text evidence="1">The sequence shown here is derived from an EMBL/GenBank/DDBJ whole genome shotgun (WGS) entry which is preliminary data.</text>
</comment>
<name>A0A1Q6A6L1_9SPHI</name>
<proteinExistence type="predicted"/>
<dbReference type="Proteomes" id="UP000186720">
    <property type="component" value="Unassembled WGS sequence"/>
</dbReference>
<evidence type="ECO:0000313" key="2">
    <source>
        <dbReference type="Proteomes" id="UP000186720"/>
    </source>
</evidence>
<dbReference type="EMBL" id="MPPL01000001">
    <property type="protein sequence ID" value="OKS89651.1"/>
    <property type="molecule type" value="Genomic_DNA"/>
</dbReference>
<reference evidence="1 2" key="1">
    <citation type="submission" date="2016-11" db="EMBL/GenBank/DDBJ databases">
        <title>Whole Genome Sequencing of Mucilaginibacter polytrichastri RG4-7(T) isolated from the moss sample.</title>
        <authorList>
            <person name="Li Y."/>
        </authorList>
    </citation>
    <scope>NUCLEOTIDE SEQUENCE [LARGE SCALE GENOMIC DNA]</scope>
    <source>
        <strain evidence="1 2">RG4-7</strain>
    </source>
</reference>
<organism evidence="1 2">
    <name type="scientific">Mucilaginibacter polytrichastri</name>
    <dbReference type="NCBI Taxonomy" id="1302689"/>
    <lineage>
        <taxon>Bacteria</taxon>
        <taxon>Pseudomonadati</taxon>
        <taxon>Bacteroidota</taxon>
        <taxon>Sphingobacteriia</taxon>
        <taxon>Sphingobacteriales</taxon>
        <taxon>Sphingobacteriaceae</taxon>
        <taxon>Mucilaginibacter</taxon>
    </lineage>
</organism>
<dbReference type="AlphaFoldDB" id="A0A1Q6A6L1"/>